<dbReference type="Proteomes" id="UP000178515">
    <property type="component" value="Unassembled WGS sequence"/>
</dbReference>
<keyword evidence="1" id="KW-0472">Membrane</keyword>
<evidence type="ECO:0008006" key="6">
    <source>
        <dbReference type="Google" id="ProtNLM"/>
    </source>
</evidence>
<comment type="caution">
    <text evidence="4">The sequence shown here is derived from an EMBL/GenBank/DDBJ whole genome shotgun (WGS) entry which is preliminary data.</text>
</comment>
<dbReference type="PANTHER" id="PTHR30595:SF6">
    <property type="entry name" value="SCHLAFEN ALBA-2 DOMAIN-CONTAINING PROTEIN"/>
    <property type="match status" value="1"/>
</dbReference>
<dbReference type="STRING" id="1797689.A3F24_03235"/>
<feature type="domain" description="YdbS-like PH" evidence="2">
    <location>
        <begin position="78"/>
        <end position="140"/>
    </location>
</feature>
<organism evidence="4 5">
    <name type="scientific">Candidatus Colwellbacteria bacterium RIFCSPHIGHO2_12_FULL_44_17</name>
    <dbReference type="NCBI Taxonomy" id="1797689"/>
    <lineage>
        <taxon>Bacteria</taxon>
        <taxon>Candidatus Colwelliibacteriota</taxon>
    </lineage>
</organism>
<feature type="transmembrane region" description="Helical" evidence="1">
    <location>
        <begin position="57"/>
        <end position="78"/>
    </location>
</feature>
<keyword evidence="1" id="KW-1133">Transmembrane helix</keyword>
<feature type="domain" description="Schlafen AlbA-2" evidence="3">
    <location>
        <begin position="182"/>
        <end position="317"/>
    </location>
</feature>
<dbReference type="AlphaFoldDB" id="A0A1G1Z3B9"/>
<evidence type="ECO:0000313" key="4">
    <source>
        <dbReference type="EMBL" id="OGY59141.1"/>
    </source>
</evidence>
<evidence type="ECO:0000256" key="1">
    <source>
        <dbReference type="SAM" id="Phobius"/>
    </source>
</evidence>
<dbReference type="EMBL" id="MHIX01000023">
    <property type="protein sequence ID" value="OGY59141.1"/>
    <property type="molecule type" value="Genomic_DNA"/>
</dbReference>
<evidence type="ECO:0000259" key="3">
    <source>
        <dbReference type="Pfam" id="PF04326"/>
    </source>
</evidence>
<accession>A0A1G1Z3B9</accession>
<reference evidence="4 5" key="1">
    <citation type="journal article" date="2016" name="Nat. Commun.">
        <title>Thousands of microbial genomes shed light on interconnected biogeochemical processes in an aquifer system.</title>
        <authorList>
            <person name="Anantharaman K."/>
            <person name="Brown C.T."/>
            <person name="Hug L.A."/>
            <person name="Sharon I."/>
            <person name="Castelle C.J."/>
            <person name="Probst A.J."/>
            <person name="Thomas B.C."/>
            <person name="Singh A."/>
            <person name="Wilkins M.J."/>
            <person name="Karaoz U."/>
            <person name="Brodie E.L."/>
            <person name="Williams K.H."/>
            <person name="Hubbard S.S."/>
            <person name="Banfield J.F."/>
        </authorList>
    </citation>
    <scope>NUCLEOTIDE SEQUENCE [LARGE SCALE GENOMIC DNA]</scope>
</reference>
<protein>
    <recommendedName>
        <fullName evidence="6">Schlafen AlbA-2 domain-containing protein</fullName>
    </recommendedName>
</protein>
<proteinExistence type="predicted"/>
<evidence type="ECO:0000259" key="2">
    <source>
        <dbReference type="Pfam" id="PF03703"/>
    </source>
</evidence>
<name>A0A1G1Z3B9_9BACT</name>
<dbReference type="InterPro" id="IPR005182">
    <property type="entry name" value="YdbS-like_PH"/>
</dbReference>
<dbReference type="Gene3D" id="3.30.950.30">
    <property type="entry name" value="Schlafen, AAA domain"/>
    <property type="match status" value="1"/>
</dbReference>
<dbReference type="PANTHER" id="PTHR30595">
    <property type="entry name" value="GLPR-RELATED TRANSCRIPTIONAL REPRESSOR"/>
    <property type="match status" value="1"/>
</dbReference>
<feature type="transmembrane region" description="Helical" evidence="1">
    <location>
        <begin position="15"/>
        <end position="37"/>
    </location>
</feature>
<keyword evidence="1" id="KW-0812">Transmembrane</keyword>
<sequence>MAIEYPIIFRKSPAALVRSIISIDIVLIALFFISILFVDYEELFGRVAFLQVLSYEVLAALLILILQAIISFVALVQWTREHYEIRQRELVFRRGLWKREEKVYLLDSIRFISFSQDFLERKLNYGTIMLESFNSHDKIVIEEISNPRFYVTIFENLIRDIPVSSLQQIREKDFTSLLKGRENELVEFKSTFRWDIRKAITSLELERVVMKTVAGFLNTNGGVVVIGVSDTGEVLGLEHDYKTLPKRNSDSFENHFNQVFNTTLGAQFRHFVQLRFELVDDKEICLIDVRPSTKPVYLKFDNTEEFYIRTGNSTSPLKMSEVATYVSIHWKN</sequence>
<dbReference type="InterPro" id="IPR038461">
    <property type="entry name" value="Schlafen_AlbA_2_dom_sf"/>
</dbReference>
<dbReference type="Pfam" id="PF04326">
    <property type="entry name" value="SLFN_AlbA_2"/>
    <property type="match status" value="1"/>
</dbReference>
<dbReference type="InterPro" id="IPR007421">
    <property type="entry name" value="Schlafen_AlbA_2_dom"/>
</dbReference>
<gene>
    <name evidence="4" type="ORF">A3F24_03235</name>
</gene>
<evidence type="ECO:0000313" key="5">
    <source>
        <dbReference type="Proteomes" id="UP000178515"/>
    </source>
</evidence>
<dbReference type="Pfam" id="PF03703">
    <property type="entry name" value="bPH_2"/>
    <property type="match status" value="1"/>
</dbReference>